<dbReference type="SUPFAM" id="SSF50249">
    <property type="entry name" value="Nucleic acid-binding proteins"/>
    <property type="match status" value="1"/>
</dbReference>
<dbReference type="InterPro" id="IPR002562">
    <property type="entry name" value="3'-5'_exonuclease_dom"/>
</dbReference>
<dbReference type="EMBL" id="LVLB01000003">
    <property type="protein sequence ID" value="KYO03481.1"/>
    <property type="molecule type" value="Genomic_DNA"/>
</dbReference>
<dbReference type="PANTHER" id="PTHR46814:SF1">
    <property type="entry name" value="EGALITARIAN, ISOFORM B"/>
    <property type="match status" value="1"/>
</dbReference>
<evidence type="ECO:0000259" key="2">
    <source>
        <dbReference type="SMART" id="SM00316"/>
    </source>
</evidence>
<dbReference type="InterPro" id="IPR036397">
    <property type="entry name" value="RNaseH_sf"/>
</dbReference>
<dbReference type="GeneID" id="29774337"/>
<dbReference type="InterPro" id="IPR012340">
    <property type="entry name" value="NA-bd_OB-fold"/>
</dbReference>
<dbReference type="InterPro" id="IPR012337">
    <property type="entry name" value="RNaseH-like_sf"/>
</dbReference>
<evidence type="ECO:0000256" key="1">
    <source>
        <dbReference type="SAM" id="Coils"/>
    </source>
</evidence>
<dbReference type="SMART" id="SM00316">
    <property type="entry name" value="S1"/>
    <property type="match status" value="1"/>
</dbReference>
<comment type="caution">
    <text evidence="4">The sequence shown here is derived from an EMBL/GenBank/DDBJ whole genome shotgun (WGS) entry which is preliminary data.</text>
</comment>
<dbReference type="KEGG" id="pgab:PGSY75_0204800"/>
<dbReference type="SMART" id="SM00474">
    <property type="entry name" value="35EXOc"/>
    <property type="match status" value="1"/>
</dbReference>
<dbReference type="InterPro" id="IPR003029">
    <property type="entry name" value="S1_domain"/>
</dbReference>
<proteinExistence type="predicted"/>
<dbReference type="RefSeq" id="XP_018643705.1">
    <property type="nucleotide sequence ID" value="XM_018783715.1"/>
</dbReference>
<evidence type="ECO:0000259" key="3">
    <source>
        <dbReference type="SMART" id="SM00474"/>
    </source>
</evidence>
<dbReference type="GO" id="GO:0003676">
    <property type="term" value="F:nucleic acid binding"/>
    <property type="evidence" value="ECO:0007669"/>
    <property type="project" value="InterPro"/>
</dbReference>
<keyword evidence="4" id="KW-0269">Exonuclease</keyword>
<reference evidence="4 5" key="1">
    <citation type="journal article" date="2016" name="Nat. Commun.">
        <title>Genomes of cryptic chimpanzee Plasmodium species reveal key evolutionary events leading to human malaria.</title>
        <authorList>
            <person name="Sundararaman S.A."/>
            <person name="Plenderleith L.J."/>
            <person name="Liu W."/>
            <person name="Loy D.E."/>
            <person name="Learn G.H."/>
            <person name="Li Y."/>
            <person name="Shaw K.S."/>
            <person name="Ayouba A."/>
            <person name="Peeters M."/>
            <person name="Speede S."/>
            <person name="Shaw G.M."/>
            <person name="Bushman F.D."/>
            <person name="Brisson D."/>
            <person name="Rayner J.C."/>
            <person name="Sharp P.M."/>
            <person name="Hahn B.H."/>
        </authorList>
    </citation>
    <scope>NUCLEOTIDE SEQUENCE [LARGE SCALE GENOMIC DNA]</scope>
    <source>
        <strain evidence="4 5">SY75</strain>
    </source>
</reference>
<dbReference type="CDD" id="cd06148">
    <property type="entry name" value="Egl_like_exo"/>
    <property type="match status" value="1"/>
</dbReference>
<dbReference type="PANTHER" id="PTHR46814">
    <property type="entry name" value="EGALITARIAN, ISOFORM B"/>
    <property type="match status" value="1"/>
</dbReference>
<name>A0A151LWC4_9APIC</name>
<accession>A0A151LWC4</accession>
<protein>
    <submittedName>
        <fullName evidence="4">Putative 3'-5' exonuclease</fullName>
    </submittedName>
</protein>
<dbReference type="GO" id="GO:0006139">
    <property type="term" value="P:nucleobase-containing compound metabolic process"/>
    <property type="evidence" value="ECO:0007669"/>
    <property type="project" value="InterPro"/>
</dbReference>
<dbReference type="VEuPathDB" id="PlasmoDB:PGSY75_0204800"/>
<dbReference type="VEuPathDB" id="PlasmoDB:PGABG01_0202500"/>
<keyword evidence="4" id="KW-0540">Nuclease</keyword>
<dbReference type="Pfam" id="PF01612">
    <property type="entry name" value="DNA_pol_A_exo1"/>
    <property type="match status" value="1"/>
</dbReference>
<feature type="coiled-coil region" evidence="1">
    <location>
        <begin position="241"/>
        <end position="268"/>
    </location>
</feature>
<dbReference type="Gene3D" id="3.30.420.10">
    <property type="entry name" value="Ribonuclease H-like superfamily/Ribonuclease H"/>
    <property type="match status" value="1"/>
</dbReference>
<evidence type="ECO:0000313" key="5">
    <source>
        <dbReference type="Proteomes" id="UP000076004"/>
    </source>
</evidence>
<keyword evidence="4" id="KW-0378">Hydrolase</keyword>
<feature type="domain" description="3'-5' exonuclease" evidence="3">
    <location>
        <begin position="45"/>
        <end position="240"/>
    </location>
</feature>
<dbReference type="Proteomes" id="UP000076004">
    <property type="component" value="Unassembled WGS sequence"/>
</dbReference>
<dbReference type="SUPFAM" id="SSF53098">
    <property type="entry name" value="Ribonuclease H-like"/>
    <property type="match status" value="1"/>
</dbReference>
<organism evidence="4 5">
    <name type="scientific">Plasmodium gaboni</name>
    <dbReference type="NCBI Taxonomy" id="647221"/>
    <lineage>
        <taxon>Eukaryota</taxon>
        <taxon>Sar</taxon>
        <taxon>Alveolata</taxon>
        <taxon>Apicomplexa</taxon>
        <taxon>Aconoidasida</taxon>
        <taxon>Haemosporida</taxon>
        <taxon>Plasmodiidae</taxon>
        <taxon>Plasmodium</taxon>
        <taxon>Plasmodium (Laverania)</taxon>
    </lineage>
</organism>
<keyword evidence="1" id="KW-0175">Coiled coil</keyword>
<dbReference type="AlphaFoldDB" id="A0A151LWC4"/>
<gene>
    <name evidence="4" type="ORF">PGSY75_0204800</name>
</gene>
<sequence length="418" mass="50458">MIKYFRNNINICKNMRRNMSYGYYNINVNEKIEHYFDNINKKRNIKYINDCKSCKECVDEIRNGYYNLKDLNMKMIGLDIEGYKIGKYGIVSIIQICYEDIYIFDIYKCDNLYMFINYLREILECDDIIKLTHDCREDCSILYNQYNIHLKNILDTQVAYNLLFKKTKNYTNTYQISYDDLLKKYLFINNNHKIYFHKMITMDNYIYLKRPIMKELISYAIQDVIYLKPLILCIIDQFIIKQRQKDEKEEEKNEYVNNKKQNNKIKDKEFHNTSNTLQNICNISSFNNHDLYNIKQIIQDIIYHSKKYVNYQFLNSHIKDDNKLKKGMIIEGMVVSCNNTKMYLKLNMRKRGVILNYLQNKYEIGDIIKAVIINFTTNDYINLGLYDEKLLTLHKEKYIPSGEVLQNIQKILKKEEKI</sequence>
<feature type="domain" description="S1 motif" evidence="2">
    <location>
        <begin position="325"/>
        <end position="386"/>
    </location>
</feature>
<evidence type="ECO:0000313" key="4">
    <source>
        <dbReference type="EMBL" id="KYO03481.1"/>
    </source>
</evidence>
<dbReference type="GO" id="GO:0008408">
    <property type="term" value="F:3'-5' exonuclease activity"/>
    <property type="evidence" value="ECO:0007669"/>
    <property type="project" value="InterPro"/>
</dbReference>